<evidence type="ECO:0000313" key="4">
    <source>
        <dbReference type="Proteomes" id="UP001215598"/>
    </source>
</evidence>
<evidence type="ECO:0000259" key="2">
    <source>
        <dbReference type="Pfam" id="PF20151"/>
    </source>
</evidence>
<reference evidence="3" key="1">
    <citation type="submission" date="2023-03" db="EMBL/GenBank/DDBJ databases">
        <title>Massive genome expansion in bonnet fungi (Mycena s.s.) driven by repeated elements and novel gene families across ecological guilds.</title>
        <authorList>
            <consortium name="Lawrence Berkeley National Laboratory"/>
            <person name="Harder C.B."/>
            <person name="Miyauchi S."/>
            <person name="Viragh M."/>
            <person name="Kuo A."/>
            <person name="Thoen E."/>
            <person name="Andreopoulos B."/>
            <person name="Lu D."/>
            <person name="Skrede I."/>
            <person name="Drula E."/>
            <person name="Henrissat B."/>
            <person name="Morin E."/>
            <person name="Kohler A."/>
            <person name="Barry K."/>
            <person name="LaButti K."/>
            <person name="Morin E."/>
            <person name="Salamov A."/>
            <person name="Lipzen A."/>
            <person name="Mereny Z."/>
            <person name="Hegedus B."/>
            <person name="Baldrian P."/>
            <person name="Stursova M."/>
            <person name="Weitz H."/>
            <person name="Taylor A."/>
            <person name="Grigoriev I.V."/>
            <person name="Nagy L.G."/>
            <person name="Martin F."/>
            <person name="Kauserud H."/>
        </authorList>
    </citation>
    <scope>NUCLEOTIDE SEQUENCE</scope>
    <source>
        <strain evidence="3">CBHHK182m</strain>
    </source>
</reference>
<keyword evidence="1" id="KW-1133">Transmembrane helix</keyword>
<organism evidence="3 4">
    <name type="scientific">Mycena metata</name>
    <dbReference type="NCBI Taxonomy" id="1033252"/>
    <lineage>
        <taxon>Eukaryota</taxon>
        <taxon>Fungi</taxon>
        <taxon>Dikarya</taxon>
        <taxon>Basidiomycota</taxon>
        <taxon>Agaricomycotina</taxon>
        <taxon>Agaricomycetes</taxon>
        <taxon>Agaricomycetidae</taxon>
        <taxon>Agaricales</taxon>
        <taxon>Marasmiineae</taxon>
        <taxon>Mycenaceae</taxon>
        <taxon>Mycena</taxon>
    </lineage>
</organism>
<accession>A0AAD7JXN8</accession>
<dbReference type="EMBL" id="JARKIB010000012">
    <property type="protein sequence ID" value="KAJ7773873.1"/>
    <property type="molecule type" value="Genomic_DNA"/>
</dbReference>
<proteinExistence type="predicted"/>
<feature type="domain" description="DUF6533" evidence="2">
    <location>
        <begin position="15"/>
        <end position="60"/>
    </location>
</feature>
<protein>
    <recommendedName>
        <fullName evidence="2">DUF6533 domain-containing protein</fullName>
    </recommendedName>
</protein>
<keyword evidence="1" id="KW-0812">Transmembrane</keyword>
<dbReference type="AlphaFoldDB" id="A0AAD7JXN8"/>
<dbReference type="Proteomes" id="UP001215598">
    <property type="component" value="Unassembled WGS sequence"/>
</dbReference>
<keyword evidence="4" id="KW-1185">Reference proteome</keyword>
<feature type="transmembrane region" description="Helical" evidence="1">
    <location>
        <begin position="49"/>
        <end position="73"/>
    </location>
</feature>
<gene>
    <name evidence="3" type="ORF">B0H16DRAFT_1763383</name>
</gene>
<dbReference type="Pfam" id="PF20151">
    <property type="entry name" value="DUF6533"/>
    <property type="match status" value="1"/>
</dbReference>
<comment type="caution">
    <text evidence="3">The sequence shown here is derived from an EMBL/GenBank/DDBJ whole genome shotgun (WGS) entry which is preliminary data.</text>
</comment>
<feature type="transmembrane region" description="Helical" evidence="1">
    <location>
        <begin position="116"/>
        <end position="135"/>
    </location>
</feature>
<keyword evidence="1" id="KW-0472">Membrane</keyword>
<feature type="transmembrane region" description="Helical" evidence="1">
    <location>
        <begin position="198"/>
        <end position="218"/>
    </location>
</feature>
<sequence>MSDTTVAQQLFITNYVHLTSITILYYDHLITLGPEIRLLWGRRRSLSAYWFYLNRYFGFFSSIPVATLPFLTVSNDVQHLYVSLYLPGARSHDNAKIASMIMLIRVYALYRRSRRVLFFLIGIGCGVVAASLVLFNLGREGLSTSGVGRVPFWVIQVDRISAYTSRRQMALAYANDDDEQNYSPPLSNLHHLMVRDGAMYFGIMALANLANIATYYFSGPIVPGSLVIFASCISITMISRMMLNLHAHAMSTGIINESLAGRPNFRHRPVALQSMPALPLAFADPEHISPRDPTTAGNGAII</sequence>
<evidence type="ECO:0000256" key="1">
    <source>
        <dbReference type="SAM" id="Phobius"/>
    </source>
</evidence>
<dbReference type="InterPro" id="IPR045340">
    <property type="entry name" value="DUF6533"/>
</dbReference>
<feature type="transmembrane region" description="Helical" evidence="1">
    <location>
        <begin position="224"/>
        <end position="243"/>
    </location>
</feature>
<evidence type="ECO:0000313" key="3">
    <source>
        <dbReference type="EMBL" id="KAJ7773873.1"/>
    </source>
</evidence>
<name>A0AAD7JXN8_9AGAR</name>